<keyword evidence="3" id="KW-0732">Signal</keyword>
<feature type="signal peptide" evidence="3">
    <location>
        <begin position="1"/>
        <end position="18"/>
    </location>
</feature>
<feature type="compositionally biased region" description="Pro residues" evidence="1">
    <location>
        <begin position="56"/>
        <end position="68"/>
    </location>
</feature>
<dbReference type="PANTHER" id="PTHR47520:SF8">
    <property type="entry name" value="CX DOMAIN-CONTAINING PROTEIN"/>
    <property type="match status" value="1"/>
</dbReference>
<organism evidence="5 6">
    <name type="scientific">Ditylenchus dipsaci</name>
    <dbReference type="NCBI Taxonomy" id="166011"/>
    <lineage>
        <taxon>Eukaryota</taxon>
        <taxon>Metazoa</taxon>
        <taxon>Ecdysozoa</taxon>
        <taxon>Nematoda</taxon>
        <taxon>Chromadorea</taxon>
        <taxon>Rhabditida</taxon>
        <taxon>Tylenchina</taxon>
        <taxon>Tylenchomorpha</taxon>
        <taxon>Sphaerularioidea</taxon>
        <taxon>Anguinidae</taxon>
        <taxon>Anguininae</taxon>
        <taxon>Ditylenchus</taxon>
    </lineage>
</organism>
<feature type="domain" description="CX" evidence="4">
    <location>
        <begin position="205"/>
        <end position="241"/>
    </location>
</feature>
<feature type="transmembrane region" description="Helical" evidence="2">
    <location>
        <begin position="263"/>
        <end position="286"/>
    </location>
</feature>
<feature type="chain" id="PRO_5037479066" evidence="3">
    <location>
        <begin position="19"/>
        <end position="367"/>
    </location>
</feature>
<dbReference type="PANTHER" id="PTHR47520">
    <property type="entry name" value="CX DOMAIN-CONTAINING PROTEIN-RELATED"/>
    <property type="match status" value="1"/>
</dbReference>
<keyword evidence="2" id="KW-1133">Transmembrane helix</keyword>
<keyword evidence="2" id="KW-0472">Membrane</keyword>
<evidence type="ECO:0000256" key="1">
    <source>
        <dbReference type="SAM" id="MobiDB-lite"/>
    </source>
</evidence>
<protein>
    <submittedName>
        <fullName evidence="6">CX domain-containing protein</fullName>
    </submittedName>
</protein>
<name>A0A915D4C6_9BILA</name>
<feature type="compositionally biased region" description="Gly residues" evidence="1">
    <location>
        <begin position="21"/>
        <end position="30"/>
    </location>
</feature>
<dbReference type="Proteomes" id="UP000887574">
    <property type="component" value="Unplaced"/>
</dbReference>
<evidence type="ECO:0000256" key="2">
    <source>
        <dbReference type="SAM" id="Phobius"/>
    </source>
</evidence>
<reference evidence="6" key="1">
    <citation type="submission" date="2022-11" db="UniProtKB">
        <authorList>
            <consortium name="WormBaseParasite"/>
        </authorList>
    </citation>
    <scope>IDENTIFICATION</scope>
</reference>
<feature type="region of interest" description="Disordered" evidence="1">
    <location>
        <begin position="17"/>
        <end position="111"/>
    </location>
</feature>
<dbReference type="WBParaSite" id="jg15718.1">
    <property type="protein sequence ID" value="jg15718.1"/>
    <property type="gene ID" value="jg15718"/>
</dbReference>
<keyword evidence="2" id="KW-0812">Transmembrane</keyword>
<evidence type="ECO:0000313" key="6">
    <source>
        <dbReference type="WBParaSite" id="jg15718.1"/>
    </source>
</evidence>
<keyword evidence="5" id="KW-1185">Reference proteome</keyword>
<evidence type="ECO:0000313" key="5">
    <source>
        <dbReference type="Proteomes" id="UP000887574"/>
    </source>
</evidence>
<dbReference type="Pfam" id="PF01705">
    <property type="entry name" value="CX"/>
    <property type="match status" value="1"/>
</dbReference>
<feature type="compositionally biased region" description="Gly residues" evidence="1">
    <location>
        <begin position="38"/>
        <end position="53"/>
    </location>
</feature>
<dbReference type="AlphaFoldDB" id="A0A915D4C6"/>
<evidence type="ECO:0000256" key="3">
    <source>
        <dbReference type="SAM" id="SignalP"/>
    </source>
</evidence>
<dbReference type="InterPro" id="IPR002619">
    <property type="entry name" value="CX"/>
</dbReference>
<feature type="compositionally biased region" description="Gly residues" evidence="1">
    <location>
        <begin position="93"/>
        <end position="108"/>
    </location>
</feature>
<evidence type="ECO:0000259" key="4">
    <source>
        <dbReference type="Pfam" id="PF01705"/>
    </source>
</evidence>
<feature type="compositionally biased region" description="Gly residues" evidence="1">
    <location>
        <begin position="69"/>
        <end position="86"/>
    </location>
</feature>
<sequence length="367" mass="38665">MWKVVFLVILVAYQPLDGRKSSGGGGGRGMSAGRQSGPQGGGFGGQPSGGGFQGQRPPPQQPHYPPPGGGGFGGQQPGHFGGGPAGGFNQRPGGFGGGHSNFGSGSGPGSMSRGSVFKTALAGAALGAVGGLVTYELGKAVLHSFDRPFQHDNKNYYWDQEHYKGQPGTIMCSMPLQQLINSAPATTTTLAPAAPVEGAPTTTPSPDQLLSQVVYPNGTRPKEIVWSCKQGAEVCCGTDCCPAPLNQQQQPQNAGSRSGGHSIGGIIFGIIIVLLLMCCCCGLLIYKFCRSAFDFIMPSNSQPNNNTYYDDSKYGPADNYNQQQQYSQGNYGQASQQQSYPMQPYPSRDTNLQISTLHTHLRHKNIS</sequence>
<proteinExistence type="predicted"/>
<accession>A0A915D4C6</accession>